<gene>
    <name evidence="3" type="ORF">J2S41_005646</name>
</gene>
<dbReference type="RefSeq" id="WP_310372036.1">
    <property type="nucleotide sequence ID" value="NZ_JAVDYB010000001.1"/>
</dbReference>
<dbReference type="EMBL" id="JAVDYB010000001">
    <property type="protein sequence ID" value="MDR7278868.1"/>
    <property type="molecule type" value="Genomic_DNA"/>
</dbReference>
<evidence type="ECO:0000256" key="1">
    <source>
        <dbReference type="SAM" id="MobiDB-lite"/>
    </source>
</evidence>
<proteinExistence type="predicted"/>
<sequence>MHRVQPHTTRRVPAILATLAMAVAVSACGSGLEGPTPVSLDATPSAAPTGDTERSKAADAALAAYQGYMDAAQKASAIPDPQYDGLREFLADPLLARVQAGISDLRQEGAIRQGRLIINPTVTLVDLESTPKTVQIQDCVDGTDYEMVYETTRSAVPGKRKVRYVATATVTYYPVQASWLVSDGLSHEDQPC</sequence>
<keyword evidence="4" id="KW-1185">Reference proteome</keyword>
<evidence type="ECO:0000256" key="2">
    <source>
        <dbReference type="SAM" id="SignalP"/>
    </source>
</evidence>
<evidence type="ECO:0008006" key="5">
    <source>
        <dbReference type="Google" id="ProtNLM"/>
    </source>
</evidence>
<name>A0AAE3YV01_9ACTN</name>
<evidence type="ECO:0000313" key="4">
    <source>
        <dbReference type="Proteomes" id="UP001183643"/>
    </source>
</evidence>
<dbReference type="PROSITE" id="PS51257">
    <property type="entry name" value="PROKAR_LIPOPROTEIN"/>
    <property type="match status" value="1"/>
</dbReference>
<feature type="signal peptide" evidence="2">
    <location>
        <begin position="1"/>
        <end position="29"/>
    </location>
</feature>
<reference evidence="3" key="1">
    <citation type="submission" date="2023-07" db="EMBL/GenBank/DDBJ databases">
        <title>Sequencing the genomes of 1000 actinobacteria strains.</title>
        <authorList>
            <person name="Klenk H.-P."/>
        </authorList>
    </citation>
    <scope>NUCLEOTIDE SEQUENCE</scope>
    <source>
        <strain evidence="3">DSM 44707</strain>
    </source>
</reference>
<dbReference type="Proteomes" id="UP001183643">
    <property type="component" value="Unassembled WGS sequence"/>
</dbReference>
<protein>
    <recommendedName>
        <fullName evidence="5">Lipoprotein</fullName>
    </recommendedName>
</protein>
<organism evidence="3 4">
    <name type="scientific">Catenuloplanes atrovinosus</name>
    <dbReference type="NCBI Taxonomy" id="137266"/>
    <lineage>
        <taxon>Bacteria</taxon>
        <taxon>Bacillati</taxon>
        <taxon>Actinomycetota</taxon>
        <taxon>Actinomycetes</taxon>
        <taxon>Micromonosporales</taxon>
        <taxon>Micromonosporaceae</taxon>
        <taxon>Catenuloplanes</taxon>
    </lineage>
</organism>
<comment type="caution">
    <text evidence="3">The sequence shown here is derived from an EMBL/GenBank/DDBJ whole genome shotgun (WGS) entry which is preliminary data.</text>
</comment>
<feature type="chain" id="PRO_5042256928" description="Lipoprotein" evidence="2">
    <location>
        <begin position="30"/>
        <end position="192"/>
    </location>
</feature>
<feature type="region of interest" description="Disordered" evidence="1">
    <location>
        <begin position="34"/>
        <end position="53"/>
    </location>
</feature>
<evidence type="ECO:0000313" key="3">
    <source>
        <dbReference type="EMBL" id="MDR7278868.1"/>
    </source>
</evidence>
<keyword evidence="2" id="KW-0732">Signal</keyword>
<dbReference type="AlphaFoldDB" id="A0AAE3YV01"/>
<accession>A0AAE3YV01</accession>